<dbReference type="Gene3D" id="3.90.870.50">
    <property type="match status" value="1"/>
</dbReference>
<evidence type="ECO:0000256" key="3">
    <source>
        <dbReference type="ARBA" id="ARBA00022598"/>
    </source>
</evidence>
<sequence>MRITGCLQGVGFRPFVYRLATELGLSGEVCNVGAGVEIRLAAEADAVAHFCQRLRTECPDHARIEGITVEPFRFAAAPAGFNVVDSQGAGQGAGFPPDLAMCPRCLAELTDPDDRRYGYPFINCTDCGPRYSIIKSLPYDRAKTSMAGFPLCATCRKEYEDPANRRFHAEPVACAECGPRIWLQDTEGGVREGPTADLLAQCGLWLKQGRVLALKGIGGFQLVCDAGSATAIALLRQRKHRPAKPFAVMLRDLAEVQLYFELTLAELELLTSPAAPIVLLPKERLRPRAQGLMVESLAPGMACLGVMLPGSPLHWLLLHEVAGPLVMTSGNAGGEPICIDNRQATSALANLADAFLLHNRPIVHRCDDSVQAWLADRPRLIRRARGYAPSPIPLPDGLNGSVLALGADLKNSICLAGDGKAILSAHNGDLSSPACVDALLQECDRLPTLLGLAPQAVAVDLHPDYASSRLGARLAQKRGLPLVRVQHHHAHLVSCLVENGQPPDEPVLGIVLDGLGFGGDGGVWGGEFLLADYSGYQRLARLWPFPLLGNDKANRQPWRNLLAQLAQARQLSCRSALVATQPGQAWLMHAEADVLLNMADRFPLTSSAGRLFDAAAALLGVAPPELSFEGEAAMKLEALALRARANACYELGLSREGELWQLDAAPLWPVMIAALLAGQDKAVLAANFHLSLVRGLCHMVRRLRRQKGVTFGAVALSGGVMQNHLVLQPLMEELDAMGLTVLTQSRAPGNDGGIALGQAAIALAQWQQVG</sequence>
<evidence type="ECO:0000256" key="5">
    <source>
        <dbReference type="ARBA" id="ARBA00022771"/>
    </source>
</evidence>
<keyword evidence="9" id="KW-0378">Hydrolase</keyword>
<dbReference type="RefSeq" id="WP_344964751.1">
    <property type="nucleotide sequence ID" value="NZ_BAABDS010000032.1"/>
</dbReference>
<evidence type="ECO:0000256" key="4">
    <source>
        <dbReference type="ARBA" id="ARBA00022723"/>
    </source>
</evidence>
<evidence type="ECO:0000259" key="11">
    <source>
        <dbReference type="PROSITE" id="PS51163"/>
    </source>
</evidence>
<dbReference type="PANTHER" id="PTHR42959">
    <property type="entry name" value="CARBAMOYLTRANSFERASE"/>
    <property type="match status" value="1"/>
</dbReference>
<dbReference type="InterPro" id="IPR036046">
    <property type="entry name" value="Acylphosphatase-like_dom_sf"/>
</dbReference>
<dbReference type="Gene3D" id="3.30.110.120">
    <property type="match status" value="1"/>
</dbReference>
<evidence type="ECO:0000256" key="2">
    <source>
        <dbReference type="ARBA" id="ARBA00008097"/>
    </source>
</evidence>
<keyword evidence="5" id="KW-0863">Zinc-finger</keyword>
<evidence type="ECO:0000313" key="13">
    <source>
        <dbReference type="Proteomes" id="UP001501479"/>
    </source>
</evidence>
<comment type="pathway">
    <text evidence="1 8">Protein modification; [NiFe] hydrogenase maturation.</text>
</comment>
<evidence type="ECO:0000259" key="10">
    <source>
        <dbReference type="PROSITE" id="PS51160"/>
    </source>
</evidence>
<dbReference type="Pfam" id="PF01300">
    <property type="entry name" value="Sua5_yciO_yrdC"/>
    <property type="match status" value="1"/>
</dbReference>
<protein>
    <recommendedName>
        <fullName evidence="8">Carbamoyltransferase HypF</fullName>
        <ecNumber evidence="8">6.2.-.-</ecNumber>
    </recommendedName>
</protein>
<dbReference type="Pfam" id="PF17788">
    <property type="entry name" value="HypF_C"/>
    <property type="match status" value="1"/>
</dbReference>
<dbReference type="InterPro" id="IPR041440">
    <property type="entry name" value="HypF_C"/>
</dbReference>
<keyword evidence="3" id="KW-0436">Ligase</keyword>
<organism evidence="12 13">
    <name type="scientific">Oceanisphaera sediminis</name>
    <dbReference type="NCBI Taxonomy" id="981381"/>
    <lineage>
        <taxon>Bacteria</taxon>
        <taxon>Pseudomonadati</taxon>
        <taxon>Pseudomonadota</taxon>
        <taxon>Gammaproteobacteria</taxon>
        <taxon>Aeromonadales</taxon>
        <taxon>Aeromonadaceae</taxon>
        <taxon>Oceanisphaera</taxon>
    </lineage>
</organism>
<evidence type="ECO:0000313" key="12">
    <source>
        <dbReference type="EMBL" id="GAA3713012.1"/>
    </source>
</evidence>
<feature type="domain" description="YrdC-like" evidence="11">
    <location>
        <begin position="196"/>
        <end position="386"/>
    </location>
</feature>
<keyword evidence="4" id="KW-0479">Metal-binding</keyword>
<feature type="active site" evidence="9">
    <location>
        <position position="13"/>
    </location>
</feature>
<dbReference type="InterPro" id="IPR051060">
    <property type="entry name" value="Carbamoyltrans_HypF-like"/>
</dbReference>
<name>A0ABP7E1L2_9GAMM</name>
<dbReference type="InterPro" id="IPR006070">
    <property type="entry name" value="Sua5-like_dom"/>
</dbReference>
<dbReference type="Proteomes" id="UP001501479">
    <property type="component" value="Unassembled WGS sequence"/>
</dbReference>
<dbReference type="Gene3D" id="3.30.420.40">
    <property type="match status" value="1"/>
</dbReference>
<dbReference type="PROSITE" id="PS51163">
    <property type="entry name" value="YRDC"/>
    <property type="match status" value="1"/>
</dbReference>
<accession>A0ABP7E1L2</accession>
<comment type="caution">
    <text evidence="12">The sequence shown here is derived from an EMBL/GenBank/DDBJ whole genome shotgun (WGS) entry which is preliminary data.</text>
</comment>
<dbReference type="InterPro" id="IPR011125">
    <property type="entry name" value="Znf_HypF"/>
</dbReference>
<dbReference type="InterPro" id="IPR055128">
    <property type="entry name" value="HypF_C_2"/>
</dbReference>
<dbReference type="PIRSF" id="PIRSF006256">
    <property type="entry name" value="CMPcnvr_hdrg_mat"/>
    <property type="match status" value="1"/>
</dbReference>
<dbReference type="NCBIfam" id="TIGR00143">
    <property type="entry name" value="hypF"/>
    <property type="match status" value="1"/>
</dbReference>
<dbReference type="SUPFAM" id="SSF54975">
    <property type="entry name" value="Acylphosphatase/BLUF domain-like"/>
    <property type="match status" value="1"/>
</dbReference>
<dbReference type="EC" id="6.2.-.-" evidence="8"/>
<dbReference type="Gene3D" id="3.30.420.360">
    <property type="match status" value="1"/>
</dbReference>
<keyword evidence="6" id="KW-0862">Zinc</keyword>
<evidence type="ECO:0000256" key="6">
    <source>
        <dbReference type="ARBA" id="ARBA00022833"/>
    </source>
</evidence>
<comment type="similarity">
    <text evidence="2 8">Belongs to the carbamoyltransferase HypF family.</text>
</comment>
<evidence type="ECO:0000256" key="7">
    <source>
        <dbReference type="ARBA" id="ARBA00048220"/>
    </source>
</evidence>
<evidence type="ECO:0000256" key="8">
    <source>
        <dbReference type="PIRNR" id="PIRNR006256"/>
    </source>
</evidence>
<dbReference type="SUPFAM" id="SSF55821">
    <property type="entry name" value="YrdC/RibB"/>
    <property type="match status" value="1"/>
</dbReference>
<dbReference type="InterPro" id="IPR001792">
    <property type="entry name" value="Acylphosphatase-like_dom"/>
</dbReference>
<comment type="catalytic activity">
    <reaction evidence="7 8">
        <text>C-terminal L-cysteinyl-[HypE protein] + carbamoyl phosphate + ATP + H2O = C-terminal S-carboxamide-L-cysteinyl-[HypE protein] + AMP + phosphate + diphosphate + H(+)</text>
        <dbReference type="Rhea" id="RHEA:55636"/>
        <dbReference type="Rhea" id="RHEA-COMP:14247"/>
        <dbReference type="Rhea" id="RHEA-COMP:14392"/>
        <dbReference type="ChEBI" id="CHEBI:15377"/>
        <dbReference type="ChEBI" id="CHEBI:15378"/>
        <dbReference type="ChEBI" id="CHEBI:30616"/>
        <dbReference type="ChEBI" id="CHEBI:33019"/>
        <dbReference type="ChEBI" id="CHEBI:43474"/>
        <dbReference type="ChEBI" id="CHEBI:58228"/>
        <dbReference type="ChEBI" id="CHEBI:76913"/>
        <dbReference type="ChEBI" id="CHEBI:139126"/>
        <dbReference type="ChEBI" id="CHEBI:456215"/>
    </reaction>
</comment>
<dbReference type="InterPro" id="IPR004421">
    <property type="entry name" value="Carbamoyltransferase_HypF"/>
</dbReference>
<feature type="domain" description="Acylphosphatase-like" evidence="10">
    <location>
        <begin position="1"/>
        <end position="85"/>
    </location>
</feature>
<dbReference type="Pfam" id="PF00708">
    <property type="entry name" value="Acylphosphatase"/>
    <property type="match status" value="1"/>
</dbReference>
<dbReference type="InterPro" id="IPR017945">
    <property type="entry name" value="DHBP_synth_RibB-like_a/b_dom"/>
</dbReference>
<evidence type="ECO:0000256" key="9">
    <source>
        <dbReference type="PROSITE-ProRule" id="PRU00520"/>
    </source>
</evidence>
<dbReference type="Pfam" id="PF07503">
    <property type="entry name" value="zf-HYPF"/>
    <property type="match status" value="2"/>
</dbReference>
<dbReference type="PANTHER" id="PTHR42959:SF1">
    <property type="entry name" value="CARBAMOYLTRANSFERASE HYPF"/>
    <property type="match status" value="1"/>
</dbReference>
<dbReference type="Pfam" id="PF22521">
    <property type="entry name" value="HypF_C_2"/>
    <property type="match status" value="1"/>
</dbReference>
<comment type="function">
    <text evidence="8">Involved in the maturation of [NiFe] hydrogenases. Along with HypE, it catalyzes the synthesis of the CN ligands of the active site iron of [NiFe]-hydrogenases. HypF functions as a carbamoyl transferase using carbamoylphosphate as a substrate and transferring the carboxamido moiety in an ATP-dependent reaction to the thiolate of the C-terminal cysteine of HypE yielding a protein-S-carboxamide.</text>
</comment>
<gene>
    <name evidence="12" type="primary">hypF</name>
    <name evidence="12" type="ORF">GCM10022421_20320</name>
</gene>
<evidence type="ECO:0000256" key="1">
    <source>
        <dbReference type="ARBA" id="ARBA00004711"/>
    </source>
</evidence>
<reference evidence="13" key="1">
    <citation type="journal article" date="2019" name="Int. J. Syst. Evol. Microbiol.">
        <title>The Global Catalogue of Microorganisms (GCM) 10K type strain sequencing project: providing services to taxonomists for standard genome sequencing and annotation.</title>
        <authorList>
            <consortium name="The Broad Institute Genomics Platform"/>
            <consortium name="The Broad Institute Genome Sequencing Center for Infectious Disease"/>
            <person name="Wu L."/>
            <person name="Ma J."/>
        </authorList>
    </citation>
    <scope>NUCLEOTIDE SEQUENCE [LARGE SCALE GENOMIC DNA]</scope>
    <source>
        <strain evidence="13">JCM 17329</strain>
    </source>
</reference>
<dbReference type="PROSITE" id="PS51160">
    <property type="entry name" value="ACYLPHOSPHATASE_3"/>
    <property type="match status" value="1"/>
</dbReference>
<feature type="active site" evidence="9">
    <location>
        <position position="31"/>
    </location>
</feature>
<keyword evidence="13" id="KW-1185">Reference proteome</keyword>
<comment type="catalytic activity">
    <reaction evidence="9">
        <text>an acyl phosphate + H2O = a carboxylate + phosphate + H(+)</text>
        <dbReference type="Rhea" id="RHEA:14965"/>
        <dbReference type="ChEBI" id="CHEBI:15377"/>
        <dbReference type="ChEBI" id="CHEBI:15378"/>
        <dbReference type="ChEBI" id="CHEBI:29067"/>
        <dbReference type="ChEBI" id="CHEBI:43474"/>
        <dbReference type="ChEBI" id="CHEBI:59918"/>
        <dbReference type="EC" id="3.6.1.7"/>
    </reaction>
</comment>
<proteinExistence type="inferred from homology"/>
<dbReference type="EMBL" id="BAABDS010000032">
    <property type="protein sequence ID" value="GAA3713012.1"/>
    <property type="molecule type" value="Genomic_DNA"/>
</dbReference>